<protein>
    <recommendedName>
        <fullName evidence="6">THAP-type domain-containing protein</fullName>
    </recommendedName>
</protein>
<keyword evidence="2 5" id="KW-0863">Zinc-finger</keyword>
<gene>
    <name evidence="7" type="ORF">LSINAPIS_LOCUS508</name>
</gene>
<dbReference type="InterPro" id="IPR006612">
    <property type="entry name" value="THAP_Znf"/>
</dbReference>
<dbReference type="EMBL" id="FZQP02000016">
    <property type="protein sequence ID" value="VVC86739.1"/>
    <property type="molecule type" value="Genomic_DNA"/>
</dbReference>
<dbReference type="Pfam" id="PF05485">
    <property type="entry name" value="THAP"/>
    <property type="match status" value="1"/>
</dbReference>
<sequence length="249" mass="29030">MRVCVCCKIRYQKGNGITFHKFPTGSDQQLWLQNMKMENYCLKPNDLLCSKHFTEDCFVRYASRTSLQQGSSPTIFIEATRNTSSIREDVITRTPCVPEKVGLKKRKLSSIDVHQDIAAIEEATTIKPETTLNIIPLVRIKVEQDDHHENIQCRTISEVCSNIRHDHRYENTSESTKKSMERVKRSLSVSRAREKILSRRVKMLKNRVSSLKTIISNLKKNKMVDDAYVNMLDQYHDFRLQFSQKILNY</sequence>
<dbReference type="PANTHER" id="PTHR47696:SF1">
    <property type="entry name" value="THAP DOMAIN-CONTAINING PROTEIN 2"/>
    <property type="match status" value="1"/>
</dbReference>
<evidence type="ECO:0000256" key="2">
    <source>
        <dbReference type="ARBA" id="ARBA00022771"/>
    </source>
</evidence>
<proteinExistence type="predicted"/>
<keyword evidence="8" id="KW-1185">Reference proteome</keyword>
<dbReference type="SUPFAM" id="SSF57716">
    <property type="entry name" value="Glucocorticoid receptor-like (DNA-binding domain)"/>
    <property type="match status" value="1"/>
</dbReference>
<reference evidence="7 8" key="1">
    <citation type="submission" date="2017-07" db="EMBL/GenBank/DDBJ databases">
        <authorList>
            <person name="Talla V."/>
            <person name="Backstrom N."/>
        </authorList>
    </citation>
    <scope>NUCLEOTIDE SEQUENCE [LARGE SCALE GENOMIC DNA]</scope>
</reference>
<dbReference type="Proteomes" id="UP000324832">
    <property type="component" value="Unassembled WGS sequence"/>
</dbReference>
<keyword evidence="3" id="KW-0862">Zinc</keyword>
<dbReference type="GO" id="GO:0008270">
    <property type="term" value="F:zinc ion binding"/>
    <property type="evidence" value="ECO:0007669"/>
    <property type="project" value="UniProtKB-KW"/>
</dbReference>
<evidence type="ECO:0000256" key="1">
    <source>
        <dbReference type="ARBA" id="ARBA00022723"/>
    </source>
</evidence>
<evidence type="ECO:0000259" key="6">
    <source>
        <dbReference type="PROSITE" id="PS50950"/>
    </source>
</evidence>
<dbReference type="Gene3D" id="6.20.210.20">
    <property type="entry name" value="THAP domain"/>
    <property type="match status" value="1"/>
</dbReference>
<dbReference type="InterPro" id="IPR026521">
    <property type="entry name" value="THAP2"/>
</dbReference>
<keyword evidence="4 5" id="KW-0238">DNA-binding</keyword>
<dbReference type="PANTHER" id="PTHR47696">
    <property type="entry name" value="THAP DOMAIN-CONTAINING PROTEIN 2"/>
    <property type="match status" value="1"/>
</dbReference>
<accession>A0A5E4PN71</accession>
<feature type="domain" description="THAP-type" evidence="6">
    <location>
        <begin position="1"/>
        <end position="76"/>
    </location>
</feature>
<dbReference type="SMART" id="SM00980">
    <property type="entry name" value="THAP"/>
    <property type="match status" value="1"/>
</dbReference>
<evidence type="ECO:0000256" key="5">
    <source>
        <dbReference type="PROSITE-ProRule" id="PRU00309"/>
    </source>
</evidence>
<evidence type="ECO:0000256" key="4">
    <source>
        <dbReference type="ARBA" id="ARBA00023125"/>
    </source>
</evidence>
<evidence type="ECO:0000313" key="8">
    <source>
        <dbReference type="Proteomes" id="UP000324832"/>
    </source>
</evidence>
<dbReference type="GO" id="GO:0003677">
    <property type="term" value="F:DNA binding"/>
    <property type="evidence" value="ECO:0007669"/>
    <property type="project" value="UniProtKB-UniRule"/>
</dbReference>
<evidence type="ECO:0000313" key="7">
    <source>
        <dbReference type="EMBL" id="VVC86739.1"/>
    </source>
</evidence>
<dbReference type="SMART" id="SM00692">
    <property type="entry name" value="DM3"/>
    <property type="match status" value="1"/>
</dbReference>
<dbReference type="InterPro" id="IPR038441">
    <property type="entry name" value="THAP_Znf_sf"/>
</dbReference>
<dbReference type="PROSITE" id="PS50950">
    <property type="entry name" value="ZF_THAP"/>
    <property type="match status" value="1"/>
</dbReference>
<keyword evidence="1" id="KW-0479">Metal-binding</keyword>
<organism evidence="7 8">
    <name type="scientific">Leptidea sinapis</name>
    <dbReference type="NCBI Taxonomy" id="189913"/>
    <lineage>
        <taxon>Eukaryota</taxon>
        <taxon>Metazoa</taxon>
        <taxon>Ecdysozoa</taxon>
        <taxon>Arthropoda</taxon>
        <taxon>Hexapoda</taxon>
        <taxon>Insecta</taxon>
        <taxon>Pterygota</taxon>
        <taxon>Neoptera</taxon>
        <taxon>Endopterygota</taxon>
        <taxon>Lepidoptera</taxon>
        <taxon>Glossata</taxon>
        <taxon>Ditrysia</taxon>
        <taxon>Papilionoidea</taxon>
        <taxon>Pieridae</taxon>
        <taxon>Dismorphiinae</taxon>
        <taxon>Leptidea</taxon>
    </lineage>
</organism>
<name>A0A5E4PN71_9NEOP</name>
<evidence type="ECO:0000256" key="3">
    <source>
        <dbReference type="ARBA" id="ARBA00022833"/>
    </source>
</evidence>
<dbReference type="AlphaFoldDB" id="A0A5E4PN71"/>